<dbReference type="Proteomes" id="UP000794436">
    <property type="component" value="Unassembled WGS sequence"/>
</dbReference>
<accession>A0A8K1CRN0</accession>
<dbReference type="InterPro" id="IPR026206">
    <property type="entry name" value="HAUS3"/>
</dbReference>
<protein>
    <recommendedName>
        <fullName evidence="5">HAUS augmin-like complex subunit 3 N-terminal domain-containing protein</fullName>
    </recommendedName>
</protein>
<dbReference type="GO" id="GO:0005815">
    <property type="term" value="C:microtubule organizing center"/>
    <property type="evidence" value="ECO:0007669"/>
    <property type="project" value="TreeGrafter"/>
</dbReference>
<dbReference type="GO" id="GO:0070652">
    <property type="term" value="C:HAUS complex"/>
    <property type="evidence" value="ECO:0007669"/>
    <property type="project" value="InterPro"/>
</dbReference>
<name>A0A8K1CRN0_PYTOL</name>
<evidence type="ECO:0000313" key="4">
    <source>
        <dbReference type="Proteomes" id="UP000794436"/>
    </source>
</evidence>
<evidence type="ECO:0000256" key="1">
    <source>
        <dbReference type="SAM" id="Coils"/>
    </source>
</evidence>
<evidence type="ECO:0008006" key="5">
    <source>
        <dbReference type="Google" id="ProtNLM"/>
    </source>
</evidence>
<feature type="region of interest" description="Disordered" evidence="2">
    <location>
        <begin position="304"/>
        <end position="341"/>
    </location>
</feature>
<feature type="coiled-coil region" evidence="1">
    <location>
        <begin position="115"/>
        <end position="149"/>
    </location>
</feature>
<dbReference type="PANTHER" id="PTHR19378">
    <property type="entry name" value="GOLGIN- RELATED"/>
    <property type="match status" value="1"/>
</dbReference>
<dbReference type="GO" id="GO:0072686">
    <property type="term" value="C:mitotic spindle"/>
    <property type="evidence" value="ECO:0007669"/>
    <property type="project" value="TreeGrafter"/>
</dbReference>
<dbReference type="EMBL" id="SPLM01000003">
    <property type="protein sequence ID" value="TMW67999.1"/>
    <property type="molecule type" value="Genomic_DNA"/>
</dbReference>
<sequence>MADMDTMDDASVPARRGYGRAFVDLFRELGYEGGDLTPDTFEWMFGLPSLRVQAFLDWFLNSVKPRQSVKRQLPGKQDYAIYCALLKGKIGHGMLYGEALVRAEIACQSDLAMQNANEDDSLDALNAENAVLEQEIADLERKLRLASGRNDRLGKLVQRKTLVADHQAQKHHQEQHKEHFTPLLHELKTSVAVRSRKTPSITSPETLQRQLHDILRHLSTSSSEHPIVAAANGALVSVASSALVSRSHPTPTSATPLTLDGQPRVWKDFLYQHDLASLETIEIANLETLKGRIPSISTISSVLPTGPTSTSASNDVAVSPAPKPRRGDPMAPPSPWLHESDPNQMHMREQDALLYNKCSIELERLRNAFVIGQRDALLAQMQVTRYESHLHQLTTSRRQLLQQFQLMSRDAIWARKQALLASMEKTKHQLTELLGTVFPEKLETLALLKSTSILLQSYEQKLWRQEHRFLKLRGLLEGFDKQHARLKLVHRLLDAERQDILHVEAIFRRLTTQLQQLNELTHKRIVSYDTSSGSDAAFDTLGRSYLNEHDRLAHELFETLQRVVKGEENGESDHQHSRLRTFDKIVRLCELKLSNEQSAQATMQQIRSEWSQLYDSKRYTLNRLRVELFGDSTSSTPLLLPVDLATQLHQAVAAQDHVEQALQAALETLRLHKRAVTADPTKRMQQERDIARLHTQVAAHRGELGSHNI</sequence>
<comment type="caution">
    <text evidence="3">The sequence shown here is derived from an EMBL/GenBank/DDBJ whole genome shotgun (WGS) entry which is preliminary data.</text>
</comment>
<reference evidence="3" key="1">
    <citation type="submission" date="2019-03" db="EMBL/GenBank/DDBJ databases">
        <title>Long read genome sequence of the mycoparasitic Pythium oligandrum ATCC 38472 isolated from sugarbeet rhizosphere.</title>
        <authorList>
            <person name="Gaulin E."/>
        </authorList>
    </citation>
    <scope>NUCLEOTIDE SEQUENCE</scope>
    <source>
        <strain evidence="3">ATCC 38472_TT</strain>
    </source>
</reference>
<dbReference type="PANTHER" id="PTHR19378:SF0">
    <property type="entry name" value="HAUS AUGMIN-LIKE COMPLEX SUBUNIT 3"/>
    <property type="match status" value="1"/>
</dbReference>
<dbReference type="OrthoDB" id="163793at2759"/>
<evidence type="ECO:0000256" key="2">
    <source>
        <dbReference type="SAM" id="MobiDB-lite"/>
    </source>
</evidence>
<gene>
    <name evidence="3" type="ORF">Poli38472_007671</name>
</gene>
<keyword evidence="4" id="KW-1185">Reference proteome</keyword>
<organism evidence="3 4">
    <name type="scientific">Pythium oligandrum</name>
    <name type="common">Mycoparasitic fungus</name>
    <dbReference type="NCBI Taxonomy" id="41045"/>
    <lineage>
        <taxon>Eukaryota</taxon>
        <taxon>Sar</taxon>
        <taxon>Stramenopiles</taxon>
        <taxon>Oomycota</taxon>
        <taxon>Peronosporomycetes</taxon>
        <taxon>Pythiales</taxon>
        <taxon>Pythiaceae</taxon>
        <taxon>Pythium</taxon>
    </lineage>
</organism>
<dbReference type="AlphaFoldDB" id="A0A8K1CRN0"/>
<feature type="compositionally biased region" description="Polar residues" evidence="2">
    <location>
        <begin position="304"/>
        <end position="316"/>
    </location>
</feature>
<evidence type="ECO:0000313" key="3">
    <source>
        <dbReference type="EMBL" id="TMW67999.1"/>
    </source>
</evidence>
<proteinExistence type="predicted"/>
<dbReference type="GO" id="GO:0051225">
    <property type="term" value="P:spindle assembly"/>
    <property type="evidence" value="ECO:0007669"/>
    <property type="project" value="InterPro"/>
</dbReference>
<keyword evidence="1" id="KW-0175">Coiled coil</keyword>
<dbReference type="GO" id="GO:0031023">
    <property type="term" value="P:microtubule organizing center organization"/>
    <property type="evidence" value="ECO:0007669"/>
    <property type="project" value="TreeGrafter"/>
</dbReference>